<dbReference type="EMBL" id="JACXAI010000029">
    <property type="protein sequence ID" value="MBD1382338.1"/>
    <property type="molecule type" value="Genomic_DNA"/>
</dbReference>
<feature type="chain" id="PRO_5038885360" evidence="2">
    <location>
        <begin position="21"/>
        <end position="411"/>
    </location>
</feature>
<gene>
    <name evidence="3" type="ORF">IC621_19135</name>
</gene>
<dbReference type="Proteomes" id="UP000626844">
    <property type="component" value="Unassembled WGS sequence"/>
</dbReference>
<keyword evidence="4" id="KW-1185">Reference proteome</keyword>
<protein>
    <submittedName>
        <fullName evidence="3">YHYH domain-containing protein</fullName>
    </submittedName>
</protein>
<evidence type="ECO:0000313" key="3">
    <source>
        <dbReference type="EMBL" id="MBD1382338.1"/>
    </source>
</evidence>
<comment type="caution">
    <text evidence="3">The sequence shown here is derived from an EMBL/GenBank/DDBJ whole genome shotgun (WGS) entry which is preliminary data.</text>
</comment>
<organism evidence="3 4">
    <name type="scientific">Metabacillus arenae</name>
    <dbReference type="NCBI Taxonomy" id="2771434"/>
    <lineage>
        <taxon>Bacteria</taxon>
        <taxon>Bacillati</taxon>
        <taxon>Bacillota</taxon>
        <taxon>Bacilli</taxon>
        <taxon>Bacillales</taxon>
        <taxon>Bacillaceae</taxon>
        <taxon>Metabacillus</taxon>
    </lineage>
</organism>
<dbReference type="NCBIfam" id="NF033223">
    <property type="entry name" value="YHYH_alt"/>
    <property type="match status" value="1"/>
</dbReference>
<feature type="signal peptide" evidence="2">
    <location>
        <begin position="1"/>
        <end position="20"/>
    </location>
</feature>
<reference evidence="3" key="1">
    <citation type="submission" date="2020-09" db="EMBL/GenBank/DDBJ databases">
        <title>A novel bacterium of genus Bacillus, isolated from South China Sea.</title>
        <authorList>
            <person name="Huang H."/>
            <person name="Mo K."/>
            <person name="Hu Y."/>
        </authorList>
    </citation>
    <scope>NUCLEOTIDE SEQUENCE</scope>
    <source>
        <strain evidence="3">IB182487</strain>
    </source>
</reference>
<dbReference type="InterPro" id="IPR047773">
    <property type="entry name" value="YHYH_dom_bact"/>
</dbReference>
<proteinExistence type="predicted"/>
<feature type="region of interest" description="Disordered" evidence="1">
    <location>
        <begin position="56"/>
        <end position="79"/>
    </location>
</feature>
<sequence>MKRVSLLLVLLLIISFQNMAGAHSGRTDSSGGHNCSEKSKAKGLCTGYHYHNGGGDISSSTSNSTNETSTESSTNHSLDKDCSDFASYEEVVDYWNSKGYSKTNDPERLDGWGNKVDDGIPCEAPSDYDTSKINGSPAQIAKVTADQEIAKGEKEGYTAGLNDGSKGKEENLNVTGSDAYVEGYTTSYQKGYKEGILKLETEKKNANEAGQVLGSKQDKIEVPIKYLENEQLKITFEEGFNKSVSIREEAKKKEFEDKGYKDGKKDINNEPKDIKDIYIEAYQLGFEKGQKELKDDYIKKGYEKAFTMLEYKVPQYENEKFIEWYKEGFESNKEIKSIQEAGYNYGFSGKEYSIPKTYLKSEVIYKHYYEKGFEDYETEKKEDTATTVGGLGVIIFGWLARRFYVAKKMVG</sequence>
<evidence type="ECO:0000313" key="4">
    <source>
        <dbReference type="Proteomes" id="UP000626844"/>
    </source>
</evidence>
<accession>A0A926RXX0</accession>
<keyword evidence="2" id="KW-0732">Signal</keyword>
<evidence type="ECO:0000256" key="1">
    <source>
        <dbReference type="SAM" id="MobiDB-lite"/>
    </source>
</evidence>
<dbReference type="AlphaFoldDB" id="A0A926RXX0"/>
<dbReference type="RefSeq" id="WP_191160431.1">
    <property type="nucleotide sequence ID" value="NZ_JACXAI010000029.1"/>
</dbReference>
<name>A0A926RXX0_9BACI</name>
<feature type="compositionally biased region" description="Low complexity" evidence="1">
    <location>
        <begin position="58"/>
        <end position="75"/>
    </location>
</feature>
<evidence type="ECO:0000256" key="2">
    <source>
        <dbReference type="SAM" id="SignalP"/>
    </source>
</evidence>